<organism evidence="2 3">
    <name type="scientific">Portunus trituberculatus</name>
    <name type="common">Swimming crab</name>
    <name type="synonym">Neptunus trituberculatus</name>
    <dbReference type="NCBI Taxonomy" id="210409"/>
    <lineage>
        <taxon>Eukaryota</taxon>
        <taxon>Metazoa</taxon>
        <taxon>Ecdysozoa</taxon>
        <taxon>Arthropoda</taxon>
        <taxon>Crustacea</taxon>
        <taxon>Multicrustacea</taxon>
        <taxon>Malacostraca</taxon>
        <taxon>Eumalacostraca</taxon>
        <taxon>Eucarida</taxon>
        <taxon>Decapoda</taxon>
        <taxon>Pleocyemata</taxon>
        <taxon>Brachyura</taxon>
        <taxon>Eubrachyura</taxon>
        <taxon>Portunoidea</taxon>
        <taxon>Portunidae</taxon>
        <taxon>Portuninae</taxon>
        <taxon>Portunus</taxon>
    </lineage>
</organism>
<name>A0A5B7EC50_PORTR</name>
<gene>
    <name evidence="2" type="ORF">E2C01_024217</name>
</gene>
<dbReference type="Proteomes" id="UP000324222">
    <property type="component" value="Unassembled WGS sequence"/>
</dbReference>
<feature type="transmembrane region" description="Helical" evidence="1">
    <location>
        <begin position="20"/>
        <end position="41"/>
    </location>
</feature>
<proteinExistence type="predicted"/>
<evidence type="ECO:0000313" key="3">
    <source>
        <dbReference type="Proteomes" id="UP000324222"/>
    </source>
</evidence>
<evidence type="ECO:0000256" key="1">
    <source>
        <dbReference type="SAM" id="Phobius"/>
    </source>
</evidence>
<comment type="caution">
    <text evidence="2">The sequence shown here is derived from an EMBL/GenBank/DDBJ whole genome shotgun (WGS) entry which is preliminary data.</text>
</comment>
<dbReference type="EMBL" id="VSRR010002342">
    <property type="protein sequence ID" value="MPC30945.1"/>
    <property type="molecule type" value="Genomic_DNA"/>
</dbReference>
<keyword evidence="1" id="KW-0472">Membrane</keyword>
<protein>
    <submittedName>
        <fullName evidence="2">Uncharacterized protein</fullName>
    </submittedName>
</protein>
<dbReference type="AlphaFoldDB" id="A0A5B7EC50"/>
<keyword evidence="1" id="KW-0812">Transmembrane</keyword>
<keyword evidence="1" id="KW-1133">Transmembrane helix</keyword>
<evidence type="ECO:0000313" key="2">
    <source>
        <dbReference type="EMBL" id="MPC30945.1"/>
    </source>
</evidence>
<accession>A0A5B7EC50</accession>
<keyword evidence="3" id="KW-1185">Reference proteome</keyword>
<sequence length="100" mass="11336">MCSVRFVVVVVNEEVERALVVGGRVVEVCVVVPVVVVVLVAGRGKISRLRETESPLVWVTPSHRQAFFLVREKKCPLERRHCSRILSPPRCLSLVRHILR</sequence>
<reference evidence="2" key="1">
    <citation type="submission" date="2019-05" db="EMBL/GenBank/DDBJ databases">
        <title>Another draft genome of Portunus trituberculatus and its Hox gene families provides insights of decapod evolution.</title>
        <authorList>
            <person name="Jeong J.-H."/>
            <person name="Song I."/>
            <person name="Kim S."/>
            <person name="Choi T."/>
            <person name="Kim D."/>
            <person name="Ryu S."/>
            <person name="Kim W."/>
        </authorList>
    </citation>
    <scope>NUCLEOTIDE SEQUENCE [LARGE SCALE GENOMIC DNA]</scope>
    <source>
        <tissue evidence="2">Muscle</tissue>
    </source>
</reference>